<dbReference type="InterPro" id="IPR027417">
    <property type="entry name" value="P-loop_NTPase"/>
</dbReference>
<keyword evidence="1" id="KW-0547">Nucleotide-binding</keyword>
<dbReference type="EMBL" id="VSIV01000401">
    <property type="protein sequence ID" value="TYB32293.1"/>
    <property type="molecule type" value="Genomic_DNA"/>
</dbReference>
<dbReference type="PROSITE" id="PS00211">
    <property type="entry name" value="ABC_TRANSPORTER_1"/>
    <property type="match status" value="1"/>
</dbReference>
<sequence length="195" mass="21906">MNKSEMKGGVESPPFFLETKNLNFSRNNEIILEDISFSGYFSGICLIKGMVGTGKTTLLKLIADIFKPDSGTVSLKYRDIESTKYFVHANPEFNFVMGNIRDEIKIAGLRPDIFESYNNMDIDELSGGQLKKLSVLIAVESSKDVVIIDEPFEMLDDNEMMNVYETIVEKSGEKGFIIATHENILDDISEVIINL</sequence>
<dbReference type="Gene3D" id="3.40.50.300">
    <property type="entry name" value="P-loop containing nucleotide triphosphate hydrolases"/>
    <property type="match status" value="1"/>
</dbReference>
<dbReference type="RefSeq" id="WP_303702194.1">
    <property type="nucleotide sequence ID" value="NZ_VSIV01000401.1"/>
</dbReference>
<dbReference type="InterPro" id="IPR003439">
    <property type="entry name" value="ABC_transporter-like_ATP-bd"/>
</dbReference>
<dbReference type="PANTHER" id="PTHR43158">
    <property type="entry name" value="SKFA PEPTIDE EXPORT ATP-BINDING PROTEIN SKFE"/>
    <property type="match status" value="1"/>
</dbReference>
<proteinExistence type="predicted"/>
<dbReference type="GO" id="GO:0016887">
    <property type="term" value="F:ATP hydrolysis activity"/>
    <property type="evidence" value="ECO:0007669"/>
    <property type="project" value="InterPro"/>
</dbReference>
<dbReference type="Pfam" id="PF00005">
    <property type="entry name" value="ABC_tran"/>
    <property type="match status" value="1"/>
</dbReference>
<evidence type="ECO:0000256" key="2">
    <source>
        <dbReference type="ARBA" id="ARBA00022840"/>
    </source>
</evidence>
<evidence type="ECO:0000313" key="5">
    <source>
        <dbReference type="Proteomes" id="UP000323337"/>
    </source>
</evidence>
<dbReference type="GO" id="GO:0005524">
    <property type="term" value="F:ATP binding"/>
    <property type="evidence" value="ECO:0007669"/>
    <property type="project" value="UniProtKB-KW"/>
</dbReference>
<dbReference type="PANTHER" id="PTHR43158:SF2">
    <property type="entry name" value="SKFA PEPTIDE EXPORT ATP-BINDING PROTEIN SKFE"/>
    <property type="match status" value="1"/>
</dbReference>
<dbReference type="InterPro" id="IPR017871">
    <property type="entry name" value="ABC_transporter-like_CS"/>
</dbReference>
<dbReference type="SMART" id="SM00382">
    <property type="entry name" value="AAA"/>
    <property type="match status" value="1"/>
</dbReference>
<protein>
    <submittedName>
        <fullName evidence="4">ATP-binding cassette domain-containing protein</fullName>
    </submittedName>
</protein>
<dbReference type="Proteomes" id="UP000323337">
    <property type="component" value="Unassembled WGS sequence"/>
</dbReference>
<comment type="caution">
    <text evidence="4">The sequence shown here is derived from an EMBL/GenBank/DDBJ whole genome shotgun (WGS) entry which is preliminary data.</text>
</comment>
<evidence type="ECO:0000313" key="4">
    <source>
        <dbReference type="EMBL" id="TYB32293.1"/>
    </source>
</evidence>
<name>A0A5D0ML23_FLESI</name>
<evidence type="ECO:0000256" key="1">
    <source>
        <dbReference type="ARBA" id="ARBA00022741"/>
    </source>
</evidence>
<evidence type="ECO:0000259" key="3">
    <source>
        <dbReference type="PROSITE" id="PS50893"/>
    </source>
</evidence>
<accession>A0A5D0ML23</accession>
<dbReference type="PROSITE" id="PS50893">
    <property type="entry name" value="ABC_TRANSPORTER_2"/>
    <property type="match status" value="1"/>
</dbReference>
<organism evidence="4 5">
    <name type="scientific">Flexistipes sinusarabici</name>
    <dbReference type="NCBI Taxonomy" id="2352"/>
    <lineage>
        <taxon>Bacteria</taxon>
        <taxon>Pseudomonadati</taxon>
        <taxon>Deferribacterota</taxon>
        <taxon>Deferribacteres</taxon>
        <taxon>Deferribacterales</taxon>
        <taxon>Flexistipitaceae</taxon>
        <taxon>Flexistipes</taxon>
    </lineage>
</organism>
<dbReference type="SUPFAM" id="SSF52540">
    <property type="entry name" value="P-loop containing nucleoside triphosphate hydrolases"/>
    <property type="match status" value="1"/>
</dbReference>
<feature type="domain" description="ABC transporter" evidence="3">
    <location>
        <begin position="17"/>
        <end position="193"/>
    </location>
</feature>
<gene>
    <name evidence="4" type="ORF">FXF49_12285</name>
</gene>
<reference evidence="4 5" key="1">
    <citation type="submission" date="2019-08" db="EMBL/GenBank/DDBJ databases">
        <title>Genomic characterization of a novel candidate phylum (ARYD3) from a high temperature, high salinity tertiary oil reservoir in north central Oklahoma, USA.</title>
        <authorList>
            <person name="Youssef N.H."/>
            <person name="Yadav A."/>
            <person name="Elshahed M.S."/>
        </authorList>
    </citation>
    <scope>NUCLEOTIDE SEQUENCE [LARGE SCALE GENOMIC DNA]</scope>
    <source>
        <strain evidence="4">ARYD1</strain>
    </source>
</reference>
<keyword evidence="2 4" id="KW-0067">ATP-binding</keyword>
<dbReference type="AlphaFoldDB" id="A0A5D0ML23"/>
<dbReference type="InterPro" id="IPR003593">
    <property type="entry name" value="AAA+_ATPase"/>
</dbReference>